<keyword evidence="1" id="KW-1133">Transmembrane helix</keyword>
<dbReference type="Proteomes" id="UP000265140">
    <property type="component" value="Chromosome 2"/>
</dbReference>
<reference evidence="2" key="3">
    <citation type="submission" date="2025-08" db="UniProtKB">
        <authorList>
            <consortium name="Ensembl"/>
        </authorList>
    </citation>
    <scope>IDENTIFICATION</scope>
</reference>
<dbReference type="InParanoid" id="A0A3P8ZKP6"/>
<reference evidence="2" key="2">
    <citation type="submission" date="2020-02" db="EMBL/GenBank/DDBJ databases">
        <title>Esox lucius (northern pike) genome, fEsoLuc1, primary haplotype.</title>
        <authorList>
            <person name="Myers G."/>
            <person name="Karagic N."/>
            <person name="Meyer A."/>
            <person name="Pippel M."/>
            <person name="Reichard M."/>
            <person name="Winkler S."/>
            <person name="Tracey A."/>
            <person name="Sims Y."/>
            <person name="Howe K."/>
            <person name="Rhie A."/>
            <person name="Formenti G."/>
            <person name="Durbin R."/>
            <person name="Fedrigo O."/>
            <person name="Jarvis E.D."/>
        </authorList>
    </citation>
    <scope>NUCLEOTIDE SEQUENCE [LARGE SCALE GENOMIC DNA]</scope>
</reference>
<keyword evidence="3" id="KW-1185">Reference proteome</keyword>
<feature type="transmembrane region" description="Helical" evidence="1">
    <location>
        <begin position="98"/>
        <end position="117"/>
    </location>
</feature>
<organism evidence="2 3">
    <name type="scientific">Esox lucius</name>
    <name type="common">Northern pike</name>
    <dbReference type="NCBI Taxonomy" id="8010"/>
    <lineage>
        <taxon>Eukaryota</taxon>
        <taxon>Metazoa</taxon>
        <taxon>Chordata</taxon>
        <taxon>Craniata</taxon>
        <taxon>Vertebrata</taxon>
        <taxon>Euteleostomi</taxon>
        <taxon>Actinopterygii</taxon>
        <taxon>Neopterygii</taxon>
        <taxon>Teleostei</taxon>
        <taxon>Protacanthopterygii</taxon>
        <taxon>Esociformes</taxon>
        <taxon>Esocidae</taxon>
        <taxon>Esox</taxon>
    </lineage>
</organism>
<keyword evidence="1" id="KW-0472">Membrane</keyword>
<evidence type="ECO:0000313" key="2">
    <source>
        <dbReference type="Ensembl" id="ENSELUP00000029394.1"/>
    </source>
</evidence>
<accession>A0A3P8ZKP6</accession>
<proteinExistence type="predicted"/>
<keyword evidence="1" id="KW-0812">Transmembrane</keyword>
<sequence length="196" mass="21406">MADEVVTPGGEAPLVTVTFQRNPNQKQKYLESEPKALGVTEIALSVFHICSLITLLTKDMGDLVIDLPQIIGSVIVVIAGILALAAQSLHLPTIKACLGMQVVACIASVFNLHFSVFKLANRQFSCWHHEFNNTSVDNICYSVMDSTTHFYAEWILIQTVLIAVSVTLAVYSSKVVNCCSPSQRMPMITVQVPPSQ</sequence>
<dbReference type="Bgee" id="ENSELUG00000006328">
    <property type="expression patterns" value="Expressed in liver and 14 other cell types or tissues"/>
</dbReference>
<dbReference type="GeneTree" id="ENSGT00600000085600"/>
<protein>
    <submittedName>
        <fullName evidence="2">Uncharacterized protein</fullName>
    </submittedName>
</protein>
<reference evidence="2" key="4">
    <citation type="submission" date="2025-09" db="UniProtKB">
        <authorList>
            <consortium name="Ensembl"/>
        </authorList>
    </citation>
    <scope>IDENTIFICATION</scope>
</reference>
<evidence type="ECO:0000256" key="1">
    <source>
        <dbReference type="SAM" id="Phobius"/>
    </source>
</evidence>
<evidence type="ECO:0000313" key="3">
    <source>
        <dbReference type="Proteomes" id="UP000265140"/>
    </source>
</evidence>
<reference evidence="3" key="1">
    <citation type="journal article" date="2014" name="PLoS ONE">
        <title>The genome and linkage map of the northern pike (Esox lucius): conserved synteny revealed between the salmonid sister group and the Neoteleostei.</title>
        <authorList>
            <person name="Rondeau E.B."/>
            <person name="Minkley D.R."/>
            <person name="Leong J.S."/>
            <person name="Messmer A.M."/>
            <person name="Jantzen J.R."/>
            <person name="von Schalburg K.R."/>
            <person name="Lemon C."/>
            <person name="Bird N.H."/>
            <person name="Koop B.F."/>
        </authorList>
    </citation>
    <scope>NUCLEOTIDE SEQUENCE</scope>
</reference>
<dbReference type="OMA" id="TACLVMQ"/>
<dbReference type="AlphaFoldDB" id="A0A3P8ZKP6"/>
<feature type="transmembrane region" description="Helical" evidence="1">
    <location>
        <begin position="151"/>
        <end position="171"/>
    </location>
</feature>
<feature type="transmembrane region" description="Helical" evidence="1">
    <location>
        <begin position="67"/>
        <end position="86"/>
    </location>
</feature>
<dbReference type="Ensembl" id="ENSELUT00000010929.3">
    <property type="protein sequence ID" value="ENSELUP00000029394.1"/>
    <property type="gene ID" value="ENSELUG00000006328.3"/>
</dbReference>
<name>A0A3P8ZKP6_ESOLU</name>